<dbReference type="EMBL" id="JACCBT010000001">
    <property type="protein sequence ID" value="NYE10015.1"/>
    <property type="molecule type" value="Genomic_DNA"/>
</dbReference>
<organism evidence="2 3">
    <name type="scientific">Actinomadura citrea</name>
    <dbReference type="NCBI Taxonomy" id="46158"/>
    <lineage>
        <taxon>Bacteria</taxon>
        <taxon>Bacillati</taxon>
        <taxon>Actinomycetota</taxon>
        <taxon>Actinomycetes</taxon>
        <taxon>Streptosporangiales</taxon>
        <taxon>Thermomonosporaceae</taxon>
        <taxon>Actinomadura</taxon>
    </lineage>
</organism>
<accession>A0A7Y9KA74</accession>
<reference evidence="2 3" key="1">
    <citation type="submission" date="2020-07" db="EMBL/GenBank/DDBJ databases">
        <title>Sequencing the genomes of 1000 actinobacteria strains.</title>
        <authorList>
            <person name="Klenk H.-P."/>
        </authorList>
    </citation>
    <scope>NUCLEOTIDE SEQUENCE [LARGE SCALE GENOMIC DNA]</scope>
    <source>
        <strain evidence="2 3">DSM 43461</strain>
    </source>
</reference>
<evidence type="ECO:0000313" key="3">
    <source>
        <dbReference type="Proteomes" id="UP000591272"/>
    </source>
</evidence>
<evidence type="ECO:0000313" key="2">
    <source>
        <dbReference type="EMBL" id="NYE10015.1"/>
    </source>
</evidence>
<dbReference type="AlphaFoldDB" id="A0A7Y9KA74"/>
<dbReference type="RefSeq" id="WP_179831582.1">
    <property type="nucleotide sequence ID" value="NZ_BMRD01000005.1"/>
</dbReference>
<proteinExistence type="predicted"/>
<keyword evidence="3" id="KW-1185">Reference proteome</keyword>
<evidence type="ECO:0000256" key="1">
    <source>
        <dbReference type="SAM" id="MobiDB-lite"/>
    </source>
</evidence>
<evidence type="ECO:0008006" key="4">
    <source>
        <dbReference type="Google" id="ProtNLM"/>
    </source>
</evidence>
<comment type="caution">
    <text evidence="2">The sequence shown here is derived from an EMBL/GenBank/DDBJ whole genome shotgun (WGS) entry which is preliminary data.</text>
</comment>
<gene>
    <name evidence="2" type="ORF">BJ999_000311</name>
</gene>
<dbReference type="SUPFAM" id="SSF48371">
    <property type="entry name" value="ARM repeat"/>
    <property type="match status" value="1"/>
</dbReference>
<dbReference type="Gene3D" id="1.25.10.10">
    <property type="entry name" value="Leucine-rich Repeat Variant"/>
    <property type="match status" value="1"/>
</dbReference>
<dbReference type="Proteomes" id="UP000591272">
    <property type="component" value="Unassembled WGS sequence"/>
</dbReference>
<dbReference type="InterPro" id="IPR011989">
    <property type="entry name" value="ARM-like"/>
</dbReference>
<protein>
    <recommendedName>
        <fullName evidence="4">HEAT repeat domain-containing protein</fullName>
    </recommendedName>
</protein>
<sequence>MPEGDEASFLGEFGQRLHSGDLGVVCDALSDYQQAQADTRWGVDNPYRPLNNEVLFVARDLLDRSSTLDDENRQRAISWSLTAVWHLGEDEDADRIAEILETTSDPGLREEGLMAASTALEDAEEPNPRLLAAVRAIALDEGLDARDRGSAIHALGSLDMPEVDALFIRLTGSGDLKVQVSAAGQLTSPKKIRVHRELLQQLVDSWPEDAGPFSRDVRDALVGFHSTYWKDAHLDDPALRNAHDELRFPLTDETCLEAFTTLLRSDDPVAVGIALDHYEHWEGLRHVLDDSDLADACLPEVLERAREVLRRPISPAEVSALNMIGAQHAEPGDTDLLVDILGRTDSDTVRYRAVWMAYGLFDEAGTADARLVEAVSGAIFGPSSQGTREAAIRILADGLGAGADDVLLRAIREGEPDVQVHAVSYLVKTGGLDRHRAVMEELAESWEERPPVRFWGQNPIDLVFGKPHSVHWEGHRLQDPDLRRAHRRLRLPTADESYHVAMRTMLESGDVAAVGIALDHWWDSEGALARGGEEARRPARTLVHTLIQEILRQPQSPPELSREYGPLAAHLTALSALGVAAKDDLSVLADSLQCADSLRGQVLDTVRDVLRSVDHSHPRLVQALGDIACDEAVPMSERNQAMYLLGEFRSDNSVDVLLSATRCPELEIQAAAALVLARDETFDEHRSMIQALAVSWPEEDVPTEVIEVRELLEDSDEDQGSGSSAHPPSDGPRGRLGLLSW</sequence>
<name>A0A7Y9KA74_9ACTN</name>
<feature type="region of interest" description="Disordered" evidence="1">
    <location>
        <begin position="712"/>
        <end position="741"/>
    </location>
</feature>
<dbReference type="InterPro" id="IPR016024">
    <property type="entry name" value="ARM-type_fold"/>
</dbReference>